<reference evidence="2 3" key="1">
    <citation type="submission" date="2018-08" db="EMBL/GenBank/DDBJ databases">
        <title>A genome reference for cultivated species of the human gut microbiota.</title>
        <authorList>
            <person name="Zou Y."/>
            <person name="Xue W."/>
            <person name="Luo G."/>
        </authorList>
    </citation>
    <scope>NUCLEOTIDE SEQUENCE [LARGE SCALE GENOMIC DNA]</scope>
    <source>
        <strain evidence="2 3">AF36-7BH</strain>
    </source>
</reference>
<accession>A0A415MBC7</accession>
<dbReference type="RefSeq" id="WP_118370686.1">
    <property type="nucleotide sequence ID" value="NZ_QROY01000005.1"/>
</dbReference>
<keyword evidence="1" id="KW-1133">Transmembrane helix</keyword>
<feature type="transmembrane region" description="Helical" evidence="1">
    <location>
        <begin position="116"/>
        <end position="136"/>
    </location>
</feature>
<evidence type="ECO:0000313" key="2">
    <source>
        <dbReference type="EMBL" id="RHL68612.1"/>
    </source>
</evidence>
<dbReference type="AlphaFoldDB" id="A0A415MBC7"/>
<protein>
    <submittedName>
        <fullName evidence="2">Uncharacterized protein</fullName>
    </submittedName>
</protein>
<feature type="transmembrane region" description="Helical" evidence="1">
    <location>
        <begin position="151"/>
        <end position="173"/>
    </location>
</feature>
<evidence type="ECO:0000256" key="1">
    <source>
        <dbReference type="SAM" id="Phobius"/>
    </source>
</evidence>
<evidence type="ECO:0000313" key="3">
    <source>
        <dbReference type="Proteomes" id="UP000285201"/>
    </source>
</evidence>
<name>A0A415MBC7_9FIRM</name>
<sequence length="189" mass="22089">MGSFFVKMFEMLLEGNKEKRQSTLFHLKSFVFLCLILVLFTSRVWNIQGCIRSLVSKQMQSLILDIVRIGVHLFTSLVIIAFVIFIISAIIYEILDKKSNNIERIDYFHRLRIGSSFRFSSSLENVLIFLMTGYVFDNNFVSEYISIYSQYLWICIFIACGIEFVSSSLIGILNRFFVFWTSSDIKDKE</sequence>
<proteinExistence type="predicted"/>
<keyword evidence="1" id="KW-0812">Transmembrane</keyword>
<dbReference type="Proteomes" id="UP000285201">
    <property type="component" value="Unassembled WGS sequence"/>
</dbReference>
<dbReference type="EMBL" id="QROY01000005">
    <property type="protein sequence ID" value="RHL68612.1"/>
    <property type="molecule type" value="Genomic_DNA"/>
</dbReference>
<organism evidence="2 3">
    <name type="scientific">Lachnospira eligens</name>
    <dbReference type="NCBI Taxonomy" id="39485"/>
    <lineage>
        <taxon>Bacteria</taxon>
        <taxon>Bacillati</taxon>
        <taxon>Bacillota</taxon>
        <taxon>Clostridia</taxon>
        <taxon>Lachnospirales</taxon>
        <taxon>Lachnospiraceae</taxon>
        <taxon>Lachnospira</taxon>
    </lineage>
</organism>
<gene>
    <name evidence="2" type="ORF">DW007_07290</name>
</gene>
<feature type="transmembrane region" description="Helical" evidence="1">
    <location>
        <begin position="70"/>
        <end position="95"/>
    </location>
</feature>
<keyword evidence="1" id="KW-0472">Membrane</keyword>
<comment type="caution">
    <text evidence="2">The sequence shown here is derived from an EMBL/GenBank/DDBJ whole genome shotgun (WGS) entry which is preliminary data.</text>
</comment>